<evidence type="ECO:0000313" key="2">
    <source>
        <dbReference type="EMBL" id="KAH9844465.1"/>
    </source>
</evidence>
<comment type="caution">
    <text evidence="2">The sequence shown here is derived from an EMBL/GenBank/DDBJ whole genome shotgun (WGS) entry which is preliminary data.</text>
</comment>
<gene>
    <name evidence="2" type="ORF">Tdes44962_MAKER01498</name>
</gene>
<dbReference type="OrthoDB" id="5387214at2759"/>
<keyword evidence="3" id="KW-1185">Reference proteome</keyword>
<reference evidence="2 3" key="1">
    <citation type="journal article" date="2018" name="IMA Fungus">
        <title>IMA Genome-F 10: Nine draft genome sequences of Claviceps purpurea s.lat., including C. arundinis, C. humidiphila, and C. cf. spartinae, pseudomolecules for the pitch canker pathogen Fusarium circinatum, draft genome of Davidsoniella eucalypti, Grosmannia galeiformis, Quambalaria eucalypti, and Teratosphaeria destructans.</title>
        <authorList>
            <person name="Wingfield B.D."/>
            <person name="Liu M."/>
            <person name="Nguyen H.D."/>
            <person name="Lane F.A."/>
            <person name="Morgan S.W."/>
            <person name="De Vos L."/>
            <person name="Wilken P.M."/>
            <person name="Duong T.A."/>
            <person name="Aylward J."/>
            <person name="Coetzee M.P."/>
            <person name="Dadej K."/>
            <person name="De Beer Z.W."/>
            <person name="Findlay W."/>
            <person name="Havenga M."/>
            <person name="Kolarik M."/>
            <person name="Menzies J.G."/>
            <person name="Naidoo K."/>
            <person name="Pochopski O."/>
            <person name="Shoukouhi P."/>
            <person name="Santana Q.C."/>
            <person name="Seifert K.A."/>
            <person name="Soal N."/>
            <person name="Steenkamp E.T."/>
            <person name="Tatham C.T."/>
            <person name="van der Nest M.A."/>
            <person name="Wingfield M.J."/>
        </authorList>
    </citation>
    <scope>NUCLEOTIDE SEQUENCE [LARGE SCALE GENOMIC DNA]</scope>
    <source>
        <strain evidence="2">CMW44962</strain>
    </source>
</reference>
<keyword evidence="1" id="KW-0812">Transmembrane</keyword>
<organism evidence="2 3">
    <name type="scientific">Teratosphaeria destructans</name>
    <dbReference type="NCBI Taxonomy" id="418781"/>
    <lineage>
        <taxon>Eukaryota</taxon>
        <taxon>Fungi</taxon>
        <taxon>Dikarya</taxon>
        <taxon>Ascomycota</taxon>
        <taxon>Pezizomycotina</taxon>
        <taxon>Dothideomycetes</taxon>
        <taxon>Dothideomycetidae</taxon>
        <taxon>Mycosphaerellales</taxon>
        <taxon>Teratosphaeriaceae</taxon>
        <taxon>Teratosphaeria</taxon>
    </lineage>
</organism>
<proteinExistence type="predicted"/>
<evidence type="ECO:0000313" key="3">
    <source>
        <dbReference type="Proteomes" id="UP001138500"/>
    </source>
</evidence>
<name>A0A9W7SZQ2_9PEZI</name>
<reference evidence="2 3" key="2">
    <citation type="journal article" date="2021" name="Curr. Genet.">
        <title>Genetic response to nitrogen starvation in the aggressive Eucalyptus foliar pathogen Teratosphaeria destructans.</title>
        <authorList>
            <person name="Havenga M."/>
            <person name="Wingfield B.D."/>
            <person name="Wingfield M.J."/>
            <person name="Dreyer L.L."/>
            <person name="Roets F."/>
            <person name="Aylward J."/>
        </authorList>
    </citation>
    <scope>NUCLEOTIDE SEQUENCE [LARGE SCALE GENOMIC DNA]</scope>
    <source>
        <strain evidence="2">CMW44962</strain>
    </source>
</reference>
<sequence>MASSTQPTTFGASIVPVAQQDDGLRVPSAISSPALTPAVSRDDMNTQYDQQKPVPIHSPFYQHPPASFERVPQHSRNVSRENVAASEKDMENGNLTPLSATCDDNPFTSKVSVEINKECKMWPSKQTLMQQRSDQKRMKIDRKGMKGCAPLREWWSQYNKRQKLYMKIAFALLIVGILVAIGVGISIAVDGTYYGRDGNQHQVDQKP</sequence>
<dbReference type="AlphaFoldDB" id="A0A9W7SZQ2"/>
<dbReference type="Proteomes" id="UP001138500">
    <property type="component" value="Unassembled WGS sequence"/>
</dbReference>
<keyword evidence="1" id="KW-1133">Transmembrane helix</keyword>
<dbReference type="EMBL" id="RIBY02000335">
    <property type="protein sequence ID" value="KAH9844465.1"/>
    <property type="molecule type" value="Genomic_DNA"/>
</dbReference>
<evidence type="ECO:0000256" key="1">
    <source>
        <dbReference type="SAM" id="Phobius"/>
    </source>
</evidence>
<protein>
    <submittedName>
        <fullName evidence="2">Uncharacterized protein</fullName>
    </submittedName>
</protein>
<feature type="transmembrane region" description="Helical" evidence="1">
    <location>
        <begin position="168"/>
        <end position="189"/>
    </location>
</feature>
<accession>A0A9W7SZQ2</accession>
<keyword evidence="1" id="KW-0472">Membrane</keyword>